<dbReference type="PRINTS" id="PR00125">
    <property type="entry name" value="ATPASEDELTA"/>
</dbReference>
<keyword evidence="3 7" id="KW-0375">Hydrogen ion transport</keyword>
<protein>
    <recommendedName>
        <fullName evidence="7">ATP synthase subunit delta</fullName>
    </recommendedName>
    <alternativeName>
        <fullName evidence="7">ATP synthase F(1) sector subunit delta</fullName>
    </alternativeName>
    <alternativeName>
        <fullName evidence="7">F-type ATPase subunit delta</fullName>
        <shortName evidence="7">F-ATPase subunit delta</shortName>
    </alternativeName>
</protein>
<evidence type="ECO:0000256" key="3">
    <source>
        <dbReference type="ARBA" id="ARBA00022781"/>
    </source>
</evidence>
<keyword evidence="2 7" id="KW-0813">Transport</keyword>
<comment type="function">
    <text evidence="7">F(1)F(0) ATP synthase produces ATP from ADP in the presence of a proton or sodium gradient. F-type ATPases consist of two structural domains, F(1) containing the extramembraneous catalytic core and F(0) containing the membrane proton channel, linked together by a central stalk and a peripheral stalk. During catalysis, ATP synthesis in the catalytic domain of F(1) is coupled via a rotary mechanism of the central stalk subunits to proton translocation.</text>
</comment>
<dbReference type="RefSeq" id="WP_025067795.1">
    <property type="nucleotide sequence ID" value="NZ_CAUVPN010000002.1"/>
</dbReference>
<keyword evidence="5 7" id="KW-0472">Membrane</keyword>
<dbReference type="GO" id="GO:0046933">
    <property type="term" value="F:proton-transporting ATP synthase activity, rotational mechanism"/>
    <property type="evidence" value="ECO:0007669"/>
    <property type="project" value="UniProtKB-UniRule"/>
</dbReference>
<dbReference type="HAMAP" id="MF_01416">
    <property type="entry name" value="ATP_synth_delta_bact"/>
    <property type="match status" value="1"/>
</dbReference>
<dbReference type="NCBIfam" id="TIGR01145">
    <property type="entry name" value="ATP_synt_delta"/>
    <property type="match status" value="1"/>
</dbReference>
<name>A0A379E5A2_9BACT</name>
<dbReference type="GO" id="GO:0005886">
    <property type="term" value="C:plasma membrane"/>
    <property type="evidence" value="ECO:0007669"/>
    <property type="project" value="UniProtKB-SubCell"/>
</dbReference>
<dbReference type="InterPro" id="IPR026015">
    <property type="entry name" value="ATP_synth_OSCP/delta_N_sf"/>
</dbReference>
<dbReference type="AlphaFoldDB" id="A0A379E5A2"/>
<evidence type="ECO:0000256" key="6">
    <source>
        <dbReference type="ARBA" id="ARBA00023310"/>
    </source>
</evidence>
<dbReference type="Proteomes" id="UP000255469">
    <property type="component" value="Unassembled WGS sequence"/>
</dbReference>
<proteinExistence type="inferred from homology"/>
<evidence type="ECO:0000313" key="9">
    <source>
        <dbReference type="Proteomes" id="UP000255469"/>
    </source>
</evidence>
<comment type="subcellular location">
    <subcellularLocation>
        <location evidence="7">Cell membrane</location>
        <topology evidence="7">Peripheral membrane protein</topology>
    </subcellularLocation>
    <subcellularLocation>
        <location evidence="1">Membrane</location>
    </subcellularLocation>
</comment>
<evidence type="ECO:0000256" key="5">
    <source>
        <dbReference type="ARBA" id="ARBA00023136"/>
    </source>
</evidence>
<evidence type="ECO:0000256" key="1">
    <source>
        <dbReference type="ARBA" id="ARBA00004370"/>
    </source>
</evidence>
<dbReference type="PANTHER" id="PTHR11910">
    <property type="entry name" value="ATP SYNTHASE DELTA CHAIN"/>
    <property type="match status" value="1"/>
</dbReference>
<sequence length="178" mass="20117">MNTGVISVRYARALLKCACEQKLEDKVYVVMQALARSYLQAPELRMTIESPMLPKEKKRKLLEVACGEDSPELVGDFLSLVMKKDREELLQFMANDYVALYRKQKNIICGKVITASPVSSQTEDKMKALVQSRAHGTVEFNTEVDSSLIGGFILEYDTYRMDASVKNKLNAILTQLKK</sequence>
<dbReference type="InterPro" id="IPR000711">
    <property type="entry name" value="ATPase_OSCP/dsu"/>
</dbReference>
<keyword evidence="7" id="KW-1003">Cell membrane</keyword>
<dbReference type="Gene3D" id="1.10.520.20">
    <property type="entry name" value="N-terminal domain of the delta subunit of the F1F0-ATP synthase"/>
    <property type="match status" value="1"/>
</dbReference>
<keyword evidence="7" id="KW-0139">CF(1)</keyword>
<evidence type="ECO:0000256" key="7">
    <source>
        <dbReference type="HAMAP-Rule" id="MF_01416"/>
    </source>
</evidence>
<dbReference type="SUPFAM" id="SSF47928">
    <property type="entry name" value="N-terminal domain of the delta subunit of the F1F0-ATP synthase"/>
    <property type="match status" value="1"/>
</dbReference>
<dbReference type="GO" id="GO:0045259">
    <property type="term" value="C:proton-transporting ATP synthase complex"/>
    <property type="evidence" value="ECO:0007669"/>
    <property type="project" value="UniProtKB-KW"/>
</dbReference>
<evidence type="ECO:0000256" key="2">
    <source>
        <dbReference type="ARBA" id="ARBA00022448"/>
    </source>
</evidence>
<dbReference type="NCBIfam" id="NF009964">
    <property type="entry name" value="PRK13429.1-3"/>
    <property type="match status" value="1"/>
</dbReference>
<organism evidence="8 9">
    <name type="scientific">Prevotella denticola</name>
    <dbReference type="NCBI Taxonomy" id="28129"/>
    <lineage>
        <taxon>Bacteria</taxon>
        <taxon>Pseudomonadati</taxon>
        <taxon>Bacteroidota</taxon>
        <taxon>Bacteroidia</taxon>
        <taxon>Bacteroidales</taxon>
        <taxon>Prevotellaceae</taxon>
        <taxon>Prevotella</taxon>
    </lineage>
</organism>
<comment type="similarity">
    <text evidence="7">Belongs to the ATPase delta chain family.</text>
</comment>
<comment type="function">
    <text evidence="7">This protein is part of the stalk that links CF(0) to CF(1). It either transmits conformational changes from CF(0) to CF(1) or is implicated in proton conduction.</text>
</comment>
<keyword evidence="6 7" id="KW-0066">ATP synthesis</keyword>
<gene>
    <name evidence="7 8" type="primary">atpH</name>
    <name evidence="8" type="ORF">NCTC13067_01150</name>
</gene>
<evidence type="ECO:0000313" key="8">
    <source>
        <dbReference type="EMBL" id="SUB87482.1"/>
    </source>
</evidence>
<evidence type="ECO:0000256" key="4">
    <source>
        <dbReference type="ARBA" id="ARBA00023065"/>
    </source>
</evidence>
<dbReference type="Pfam" id="PF00213">
    <property type="entry name" value="OSCP"/>
    <property type="match status" value="1"/>
</dbReference>
<reference evidence="8 9" key="1">
    <citation type="submission" date="2018-06" db="EMBL/GenBank/DDBJ databases">
        <authorList>
            <consortium name="Pathogen Informatics"/>
            <person name="Doyle S."/>
        </authorList>
    </citation>
    <scope>NUCLEOTIDE SEQUENCE [LARGE SCALE GENOMIC DNA]</scope>
    <source>
        <strain evidence="8 9">NCTC13067</strain>
    </source>
</reference>
<keyword evidence="4 7" id="KW-0406">Ion transport</keyword>
<accession>A0A379E5A2</accession>
<dbReference type="EMBL" id="UGTM01000001">
    <property type="protein sequence ID" value="SUB87482.1"/>
    <property type="molecule type" value="Genomic_DNA"/>
</dbReference>